<dbReference type="Gramene" id="rna-AYBTSS11_LOCUS18483">
    <property type="protein sequence ID" value="CAJ1960976.1"/>
    <property type="gene ID" value="gene-AYBTSS11_LOCUS18483"/>
</dbReference>
<keyword evidence="1" id="KW-0472">Membrane</keyword>
<accession>A0AA86VFR4</accession>
<evidence type="ECO:0000313" key="2">
    <source>
        <dbReference type="EMBL" id="CAJ1960976.1"/>
    </source>
</evidence>
<protein>
    <submittedName>
        <fullName evidence="2">Uncharacterized protein</fullName>
    </submittedName>
</protein>
<proteinExistence type="predicted"/>
<keyword evidence="3" id="KW-1185">Reference proteome</keyword>
<name>A0AA86VFR4_9FABA</name>
<dbReference type="EMBL" id="OY731403">
    <property type="protein sequence ID" value="CAJ1960976.1"/>
    <property type="molecule type" value="Genomic_DNA"/>
</dbReference>
<feature type="transmembrane region" description="Helical" evidence="1">
    <location>
        <begin position="27"/>
        <end position="52"/>
    </location>
</feature>
<sequence length="96" mass="10040">MNPGWGPPPGPSGGICGCICNILSSWYLILMAVCIVCVAAVCWRVVVAQYLVDLLLGLGAQALVSDGESVLWLFFGLVSGICSVVSGRIPFCLILP</sequence>
<evidence type="ECO:0000313" key="3">
    <source>
        <dbReference type="Proteomes" id="UP001189624"/>
    </source>
</evidence>
<feature type="transmembrane region" description="Helical" evidence="1">
    <location>
        <begin position="72"/>
        <end position="95"/>
    </location>
</feature>
<gene>
    <name evidence="2" type="ORF">AYBTSS11_LOCUS18483</name>
</gene>
<dbReference type="AlphaFoldDB" id="A0AA86VFR4"/>
<evidence type="ECO:0000256" key="1">
    <source>
        <dbReference type="SAM" id="Phobius"/>
    </source>
</evidence>
<dbReference type="Proteomes" id="UP001189624">
    <property type="component" value="Chromosome 6"/>
</dbReference>
<reference evidence="2" key="1">
    <citation type="submission" date="2023-10" db="EMBL/GenBank/DDBJ databases">
        <authorList>
            <person name="Domelevo Entfellner J.-B."/>
        </authorList>
    </citation>
    <scope>NUCLEOTIDE SEQUENCE</scope>
</reference>
<organism evidence="2 3">
    <name type="scientific">Sphenostylis stenocarpa</name>
    <dbReference type="NCBI Taxonomy" id="92480"/>
    <lineage>
        <taxon>Eukaryota</taxon>
        <taxon>Viridiplantae</taxon>
        <taxon>Streptophyta</taxon>
        <taxon>Embryophyta</taxon>
        <taxon>Tracheophyta</taxon>
        <taxon>Spermatophyta</taxon>
        <taxon>Magnoliopsida</taxon>
        <taxon>eudicotyledons</taxon>
        <taxon>Gunneridae</taxon>
        <taxon>Pentapetalae</taxon>
        <taxon>rosids</taxon>
        <taxon>fabids</taxon>
        <taxon>Fabales</taxon>
        <taxon>Fabaceae</taxon>
        <taxon>Papilionoideae</taxon>
        <taxon>50 kb inversion clade</taxon>
        <taxon>NPAAA clade</taxon>
        <taxon>indigoferoid/millettioid clade</taxon>
        <taxon>Phaseoleae</taxon>
        <taxon>Sphenostylis</taxon>
    </lineage>
</organism>
<keyword evidence="1" id="KW-1133">Transmembrane helix</keyword>
<keyword evidence="1" id="KW-0812">Transmembrane</keyword>